<protein>
    <submittedName>
        <fullName evidence="1">Uncharacterized protein</fullName>
    </submittedName>
</protein>
<gene>
    <name evidence="1" type="ORF">GCM10010185_26830</name>
</gene>
<sequence length="110" mass="12044">MRKTQPEGTAAMNHLLHQWCTSDQDFTAYLTGLAVDDAPRLFAIAHEYGDREDGWIAAYGMAFPGHAEVVSTEGDFHTKSATPEAALTAFARFADADVKLHLLWLPGPRG</sequence>
<name>A0A918AL85_9PSEU</name>
<dbReference type="EMBL" id="BMRG01000004">
    <property type="protein sequence ID" value="GGP53324.1"/>
    <property type="molecule type" value="Genomic_DNA"/>
</dbReference>
<evidence type="ECO:0000313" key="2">
    <source>
        <dbReference type="Proteomes" id="UP000639606"/>
    </source>
</evidence>
<reference evidence="1" key="2">
    <citation type="submission" date="2020-09" db="EMBL/GenBank/DDBJ databases">
        <authorList>
            <person name="Sun Q."/>
            <person name="Ohkuma M."/>
        </authorList>
    </citation>
    <scope>NUCLEOTIDE SEQUENCE</scope>
    <source>
        <strain evidence="1">JCM 3313</strain>
    </source>
</reference>
<comment type="caution">
    <text evidence="1">The sequence shown here is derived from an EMBL/GenBank/DDBJ whole genome shotgun (WGS) entry which is preliminary data.</text>
</comment>
<dbReference type="AlphaFoldDB" id="A0A918AL85"/>
<organism evidence="1 2">
    <name type="scientific">Saccharothrix coeruleofusca</name>
    <dbReference type="NCBI Taxonomy" id="33919"/>
    <lineage>
        <taxon>Bacteria</taxon>
        <taxon>Bacillati</taxon>
        <taxon>Actinomycetota</taxon>
        <taxon>Actinomycetes</taxon>
        <taxon>Pseudonocardiales</taxon>
        <taxon>Pseudonocardiaceae</taxon>
        <taxon>Saccharothrix</taxon>
    </lineage>
</organism>
<keyword evidence="2" id="KW-1185">Reference proteome</keyword>
<proteinExistence type="predicted"/>
<reference evidence="1" key="1">
    <citation type="journal article" date="2014" name="Int. J. Syst. Evol. Microbiol.">
        <title>Complete genome sequence of Corynebacterium casei LMG S-19264T (=DSM 44701T), isolated from a smear-ripened cheese.</title>
        <authorList>
            <consortium name="US DOE Joint Genome Institute (JGI-PGF)"/>
            <person name="Walter F."/>
            <person name="Albersmeier A."/>
            <person name="Kalinowski J."/>
            <person name="Ruckert C."/>
        </authorList>
    </citation>
    <scope>NUCLEOTIDE SEQUENCE</scope>
    <source>
        <strain evidence="1">JCM 3313</strain>
    </source>
</reference>
<evidence type="ECO:0000313" key="1">
    <source>
        <dbReference type="EMBL" id="GGP53324.1"/>
    </source>
</evidence>
<accession>A0A918AL85</accession>
<dbReference type="Proteomes" id="UP000639606">
    <property type="component" value="Unassembled WGS sequence"/>
</dbReference>